<feature type="transmembrane region" description="Helical" evidence="1">
    <location>
        <begin position="63"/>
        <end position="86"/>
    </location>
</feature>
<accession>A0A1H6TT90</accession>
<dbReference type="STRING" id="1073996.SAMN05444271_10860"/>
<proteinExistence type="predicted"/>
<keyword evidence="1" id="KW-1133">Transmembrane helix</keyword>
<evidence type="ECO:0000256" key="1">
    <source>
        <dbReference type="SAM" id="Phobius"/>
    </source>
</evidence>
<keyword evidence="1" id="KW-0812">Transmembrane</keyword>
<dbReference type="AlphaFoldDB" id="A0A1H6TT90"/>
<evidence type="ECO:0000313" key="3">
    <source>
        <dbReference type="Proteomes" id="UP000198888"/>
    </source>
</evidence>
<evidence type="ECO:0000313" key="2">
    <source>
        <dbReference type="EMBL" id="SEI79460.1"/>
    </source>
</evidence>
<organism evidence="2 3">
    <name type="scientific">Halohasta litchfieldiae</name>
    <dbReference type="NCBI Taxonomy" id="1073996"/>
    <lineage>
        <taxon>Archaea</taxon>
        <taxon>Methanobacteriati</taxon>
        <taxon>Methanobacteriota</taxon>
        <taxon>Stenosarchaea group</taxon>
        <taxon>Halobacteria</taxon>
        <taxon>Halobacteriales</taxon>
        <taxon>Haloferacaceae</taxon>
        <taxon>Halohasta</taxon>
    </lineage>
</organism>
<protein>
    <submittedName>
        <fullName evidence="2">Uncharacterized protein</fullName>
    </submittedName>
</protein>
<accession>A0A2H4Q3A1</accession>
<gene>
    <name evidence="2" type="ORF">SAMN05444271_10860</name>
</gene>
<dbReference type="EMBL" id="FNYR01000008">
    <property type="protein sequence ID" value="SEI79460.1"/>
    <property type="molecule type" value="Genomic_DNA"/>
</dbReference>
<name>A0A1H6TT90_9EURY</name>
<dbReference type="Pfam" id="PF24380">
    <property type="entry name" value="DUF7536"/>
    <property type="match status" value="1"/>
</dbReference>
<dbReference type="InterPro" id="IPR055958">
    <property type="entry name" value="DUF7536"/>
</dbReference>
<dbReference type="KEGG" id="hae:halTADL_2099"/>
<keyword evidence="3" id="KW-1185">Reference proteome</keyword>
<sequence>MSDESPADQPETLVEALAVKRNVTVGVAVGVGVAAVAYAVRVFELFGPVVTTREYPVLGPEGWFFMLAVVFAVSTTLLVTLVLTGVRAAQLATEN</sequence>
<keyword evidence="1" id="KW-0472">Membrane</keyword>
<dbReference type="Proteomes" id="UP000198888">
    <property type="component" value="Unassembled WGS sequence"/>
</dbReference>
<feature type="transmembrane region" description="Helical" evidence="1">
    <location>
        <begin position="23"/>
        <end position="43"/>
    </location>
</feature>
<reference evidence="2 3" key="1">
    <citation type="submission" date="2016-10" db="EMBL/GenBank/DDBJ databases">
        <authorList>
            <person name="de Groot N.N."/>
        </authorList>
    </citation>
    <scope>NUCLEOTIDE SEQUENCE [LARGE SCALE GENOMIC DNA]</scope>
    <source>
        <strain evidence="2 3">DSM 22187</strain>
    </source>
</reference>